<protein>
    <submittedName>
        <fullName evidence="1">Uncharacterized protein</fullName>
    </submittedName>
</protein>
<accession>A0A4S4LN74</accession>
<dbReference type="OrthoDB" id="3207600at2759"/>
<dbReference type="EMBL" id="SGPM01001036">
    <property type="protein sequence ID" value="THH13672.1"/>
    <property type="molecule type" value="Genomic_DNA"/>
</dbReference>
<evidence type="ECO:0000313" key="1">
    <source>
        <dbReference type="EMBL" id="THH13672.1"/>
    </source>
</evidence>
<keyword evidence="2" id="KW-1185">Reference proteome</keyword>
<gene>
    <name evidence="1" type="ORF">EUX98_g9693</name>
</gene>
<comment type="caution">
    <text evidence="1">The sequence shown here is derived from an EMBL/GenBank/DDBJ whole genome shotgun (WGS) entry which is preliminary data.</text>
</comment>
<dbReference type="AlphaFoldDB" id="A0A4S4LN74"/>
<organism evidence="1 2">
    <name type="scientific">Antrodiella citrinella</name>
    <dbReference type="NCBI Taxonomy" id="2447956"/>
    <lineage>
        <taxon>Eukaryota</taxon>
        <taxon>Fungi</taxon>
        <taxon>Dikarya</taxon>
        <taxon>Basidiomycota</taxon>
        <taxon>Agaricomycotina</taxon>
        <taxon>Agaricomycetes</taxon>
        <taxon>Polyporales</taxon>
        <taxon>Steccherinaceae</taxon>
        <taxon>Antrodiella</taxon>
    </lineage>
</organism>
<name>A0A4S4LN74_9APHY</name>
<sequence>MDEEAATSPQDAKVKATATAIKSNGWRSVNDFIVDYYRSSEGPASLRFVPGRAYGLERILQAWTESVPSENAREKLNMVITQKATEIIVKESTNAIRRKDLQLSATTLTIPLLTTDFALSKIYDIYTSILPCLFFLLNSLLTATNDYERSHRTEKLGKDEMARQMILVLISMLLFRRNRATTQE</sequence>
<evidence type="ECO:0000313" key="2">
    <source>
        <dbReference type="Proteomes" id="UP000308730"/>
    </source>
</evidence>
<dbReference type="Proteomes" id="UP000308730">
    <property type="component" value="Unassembled WGS sequence"/>
</dbReference>
<proteinExistence type="predicted"/>
<reference evidence="1 2" key="1">
    <citation type="submission" date="2019-02" db="EMBL/GenBank/DDBJ databases">
        <title>Genome sequencing of the rare red list fungi Antrodiella citrinella (Flaviporus citrinellus).</title>
        <authorList>
            <person name="Buettner E."/>
            <person name="Kellner H."/>
        </authorList>
    </citation>
    <scope>NUCLEOTIDE SEQUENCE [LARGE SCALE GENOMIC DNA]</scope>
    <source>
        <strain evidence="1 2">DSM 108506</strain>
    </source>
</reference>